<dbReference type="PANTHER" id="PTHR11697:SF230">
    <property type="entry name" value="ZINC FINGER, MYM DOMAIN CONTAINING 1"/>
    <property type="match status" value="1"/>
</dbReference>
<feature type="domain" description="TTF-type" evidence="2">
    <location>
        <begin position="110"/>
        <end position="214"/>
    </location>
</feature>
<proteinExistence type="predicted"/>
<evidence type="ECO:0000256" key="1">
    <source>
        <dbReference type="SAM" id="MobiDB-lite"/>
    </source>
</evidence>
<dbReference type="EMBL" id="JBDFQZ010000007">
    <property type="protein sequence ID" value="KAK9706076.1"/>
    <property type="molecule type" value="Genomic_DNA"/>
</dbReference>
<dbReference type="InterPro" id="IPR055298">
    <property type="entry name" value="AtLOH3-like"/>
</dbReference>
<dbReference type="InterPro" id="IPR008906">
    <property type="entry name" value="HATC_C_dom"/>
</dbReference>
<dbReference type="Pfam" id="PF14291">
    <property type="entry name" value="DUF4371"/>
    <property type="match status" value="1"/>
</dbReference>
<dbReference type="InterPro" id="IPR012337">
    <property type="entry name" value="RNaseH-like_sf"/>
</dbReference>
<evidence type="ECO:0000259" key="2">
    <source>
        <dbReference type="SMART" id="SM00597"/>
    </source>
</evidence>
<keyword evidence="4" id="KW-1185">Reference proteome</keyword>
<gene>
    <name evidence="3" type="ORF">RND81_07G102900</name>
</gene>
<accession>A0AAW1JTP4</accession>
<dbReference type="InterPro" id="IPR006580">
    <property type="entry name" value="Znf_TTF"/>
</dbReference>
<feature type="region of interest" description="Disordered" evidence="1">
    <location>
        <begin position="17"/>
        <end position="64"/>
    </location>
</feature>
<organism evidence="3 4">
    <name type="scientific">Saponaria officinalis</name>
    <name type="common">Common soapwort</name>
    <name type="synonym">Lychnis saponaria</name>
    <dbReference type="NCBI Taxonomy" id="3572"/>
    <lineage>
        <taxon>Eukaryota</taxon>
        <taxon>Viridiplantae</taxon>
        <taxon>Streptophyta</taxon>
        <taxon>Embryophyta</taxon>
        <taxon>Tracheophyta</taxon>
        <taxon>Spermatophyta</taxon>
        <taxon>Magnoliopsida</taxon>
        <taxon>eudicotyledons</taxon>
        <taxon>Gunneridae</taxon>
        <taxon>Pentapetalae</taxon>
        <taxon>Caryophyllales</taxon>
        <taxon>Caryophyllaceae</taxon>
        <taxon>Caryophylleae</taxon>
        <taxon>Saponaria</taxon>
    </lineage>
</organism>
<reference evidence="3" key="1">
    <citation type="submission" date="2024-03" db="EMBL/GenBank/DDBJ databases">
        <title>WGS assembly of Saponaria officinalis var. Norfolk2.</title>
        <authorList>
            <person name="Jenkins J."/>
            <person name="Shu S."/>
            <person name="Grimwood J."/>
            <person name="Barry K."/>
            <person name="Goodstein D."/>
            <person name="Schmutz J."/>
            <person name="Leebens-Mack J."/>
            <person name="Osbourn A."/>
        </authorList>
    </citation>
    <scope>NUCLEOTIDE SEQUENCE [LARGE SCALE GENOMIC DNA]</scope>
    <source>
        <strain evidence="3">JIC</strain>
    </source>
</reference>
<comment type="caution">
    <text evidence="3">The sequence shown here is derived from an EMBL/GenBank/DDBJ whole genome shotgun (WGS) entry which is preliminary data.</text>
</comment>
<dbReference type="GO" id="GO:0046983">
    <property type="term" value="F:protein dimerization activity"/>
    <property type="evidence" value="ECO:0007669"/>
    <property type="project" value="InterPro"/>
</dbReference>
<sequence length="745" mass="85941">MTDNRNPKRYKNLFSWFKNDSSPSIPVDQHEEIESEDDQHKRASNQEGQREQQEDVQDYNITSLERDPGKRRAIGIYPFNEQDDVRRAYVVHGPYQPYLDDYPCTQHGNQGRKFSHRWFKEWPWLEYSLDKDKVYCFPCFLFDEYPSRHPYFTDIGFNSWKNVMSKKSGIIRHIGGITSIHNASMSNNRLRLVATIEAVRLLARQGCSFRGHDESVDSPNGGNFDAVLNSFKRINDEINKVVDSAPGNAKYTCSTIQKQVANILANKVRAMICDEVGDSKFAILVDEALDVSYKEQMAIILRFVNREGLIRERFFKVLSVEDTCSQTLKDEISKVLRQYDLHVENMRGQGYDGANNMRGQFNGLQALFLKECPYAYYVHCFAHRLQLCLNAAAKGVHDLHSMLRACREGEIADLVAAGTLETGSGKNQISSLQRAGATRLIKLFGATQTTIDELYVNGVDKVQGEAKAIGKAMKKFDFVYCLHMMDDIMRTTDFLCQALQKKDLDILNALHFLSISKEKLQDMRENGWNDLIMKVGAFCCRHDISMPDMSAPYKKGSRNCEKNITNEHYYRFNILYMVIDFYSVEILLLSASFDPRHSFRAFKGEDVCKLALNYYPLDFSSHDESALELECEFFVQDVQKDPRFANTPSISELCRRMVDFDKTMLYPIIYRLICLILTLPVSTATTERAFSSMKIIKSRLRNKMNDEFLDDLMVLYIERRYADDIENDEVIAEFELSGSRRVKFS</sequence>
<dbReference type="Pfam" id="PF05699">
    <property type="entry name" value="Dimer_Tnp_hAT"/>
    <property type="match status" value="1"/>
</dbReference>
<name>A0AAW1JTP4_SAPOF</name>
<protein>
    <recommendedName>
        <fullName evidence="2">TTF-type domain-containing protein</fullName>
    </recommendedName>
</protein>
<dbReference type="PANTHER" id="PTHR11697">
    <property type="entry name" value="GENERAL TRANSCRIPTION FACTOR 2-RELATED ZINC FINGER PROTEIN"/>
    <property type="match status" value="1"/>
</dbReference>
<evidence type="ECO:0000313" key="3">
    <source>
        <dbReference type="EMBL" id="KAK9706076.1"/>
    </source>
</evidence>
<dbReference type="InterPro" id="IPR025398">
    <property type="entry name" value="DUF4371"/>
</dbReference>
<dbReference type="SUPFAM" id="SSF53098">
    <property type="entry name" value="Ribonuclease H-like"/>
    <property type="match status" value="1"/>
</dbReference>
<dbReference type="AlphaFoldDB" id="A0AAW1JTP4"/>
<evidence type="ECO:0000313" key="4">
    <source>
        <dbReference type="Proteomes" id="UP001443914"/>
    </source>
</evidence>
<dbReference type="SMART" id="SM00597">
    <property type="entry name" value="ZnF_TTF"/>
    <property type="match status" value="1"/>
</dbReference>
<dbReference type="Proteomes" id="UP001443914">
    <property type="component" value="Unassembled WGS sequence"/>
</dbReference>